<evidence type="ECO:0000256" key="3">
    <source>
        <dbReference type="ARBA" id="ARBA00022475"/>
    </source>
</evidence>
<dbReference type="Gene3D" id="1.10.3720.10">
    <property type="entry name" value="MetI-like"/>
    <property type="match status" value="1"/>
</dbReference>
<gene>
    <name evidence="9" type="ORF">Ga0080559_TMP1593</name>
</gene>
<evidence type="ECO:0000256" key="6">
    <source>
        <dbReference type="ARBA" id="ARBA00023136"/>
    </source>
</evidence>
<feature type="transmembrane region" description="Helical" evidence="7">
    <location>
        <begin position="131"/>
        <end position="150"/>
    </location>
</feature>
<dbReference type="KEGG" id="tpro:Ga0080559_TMP1593"/>
<dbReference type="OrthoDB" id="9786495at2"/>
<evidence type="ECO:0000256" key="7">
    <source>
        <dbReference type="RuleBase" id="RU363032"/>
    </source>
</evidence>
<protein>
    <submittedName>
        <fullName evidence="9">NitT/TauT family transport system permease protein</fullName>
    </submittedName>
</protein>
<dbReference type="RefSeq" id="WP_076622765.1">
    <property type="nucleotide sequence ID" value="NZ_BMEW01000011.1"/>
</dbReference>
<name>A0A1U7D2L9_9RHOB</name>
<evidence type="ECO:0000256" key="2">
    <source>
        <dbReference type="ARBA" id="ARBA00022448"/>
    </source>
</evidence>
<feature type="domain" description="ABC transmembrane type-1" evidence="8">
    <location>
        <begin position="65"/>
        <end position="249"/>
    </location>
</feature>
<evidence type="ECO:0000313" key="9">
    <source>
        <dbReference type="EMBL" id="APX22389.1"/>
    </source>
</evidence>
<dbReference type="EMBL" id="CP014796">
    <property type="protein sequence ID" value="APX22389.1"/>
    <property type="molecule type" value="Genomic_DNA"/>
</dbReference>
<dbReference type="Pfam" id="PF00528">
    <property type="entry name" value="BPD_transp_1"/>
    <property type="match status" value="1"/>
</dbReference>
<feature type="transmembrane region" description="Helical" evidence="7">
    <location>
        <begin position="180"/>
        <end position="205"/>
    </location>
</feature>
<evidence type="ECO:0000259" key="8">
    <source>
        <dbReference type="PROSITE" id="PS50928"/>
    </source>
</evidence>
<dbReference type="InterPro" id="IPR000515">
    <property type="entry name" value="MetI-like"/>
</dbReference>
<dbReference type="Proteomes" id="UP000186559">
    <property type="component" value="Chromosome"/>
</dbReference>
<dbReference type="GO" id="GO:0055085">
    <property type="term" value="P:transmembrane transport"/>
    <property type="evidence" value="ECO:0007669"/>
    <property type="project" value="InterPro"/>
</dbReference>
<evidence type="ECO:0000313" key="10">
    <source>
        <dbReference type="Proteomes" id="UP000186559"/>
    </source>
</evidence>
<dbReference type="AlphaFoldDB" id="A0A1U7D2L9"/>
<keyword evidence="2 7" id="KW-0813">Transport</keyword>
<organism evidence="9 10">
    <name type="scientific">Salipiger profundus</name>
    <dbReference type="NCBI Taxonomy" id="1229727"/>
    <lineage>
        <taxon>Bacteria</taxon>
        <taxon>Pseudomonadati</taxon>
        <taxon>Pseudomonadota</taxon>
        <taxon>Alphaproteobacteria</taxon>
        <taxon>Rhodobacterales</taxon>
        <taxon>Roseobacteraceae</taxon>
        <taxon>Salipiger</taxon>
    </lineage>
</organism>
<dbReference type="CDD" id="cd06261">
    <property type="entry name" value="TM_PBP2"/>
    <property type="match status" value="1"/>
</dbReference>
<dbReference type="InterPro" id="IPR035906">
    <property type="entry name" value="MetI-like_sf"/>
</dbReference>
<proteinExistence type="inferred from homology"/>
<keyword evidence="5 7" id="KW-1133">Transmembrane helix</keyword>
<feature type="transmembrane region" description="Helical" evidence="7">
    <location>
        <begin position="72"/>
        <end position="92"/>
    </location>
</feature>
<accession>A0A1U7D2L9</accession>
<evidence type="ECO:0000256" key="4">
    <source>
        <dbReference type="ARBA" id="ARBA00022692"/>
    </source>
</evidence>
<evidence type="ECO:0000256" key="5">
    <source>
        <dbReference type="ARBA" id="ARBA00022989"/>
    </source>
</evidence>
<dbReference type="GO" id="GO:0005886">
    <property type="term" value="C:plasma membrane"/>
    <property type="evidence" value="ECO:0007669"/>
    <property type="project" value="UniProtKB-SubCell"/>
</dbReference>
<keyword evidence="3" id="KW-1003">Cell membrane</keyword>
<keyword evidence="4 7" id="KW-0812">Transmembrane</keyword>
<keyword evidence="6 7" id="KW-0472">Membrane</keyword>
<evidence type="ECO:0000256" key="1">
    <source>
        <dbReference type="ARBA" id="ARBA00004651"/>
    </source>
</evidence>
<dbReference type="PROSITE" id="PS50928">
    <property type="entry name" value="ABC_TM1"/>
    <property type="match status" value="1"/>
</dbReference>
<comment type="similarity">
    <text evidence="7">Belongs to the binding-protein-dependent transport system permease family.</text>
</comment>
<feature type="transmembrane region" description="Helical" evidence="7">
    <location>
        <begin position="104"/>
        <end position="125"/>
    </location>
</feature>
<feature type="transmembrane region" description="Helical" evidence="7">
    <location>
        <begin position="225"/>
        <end position="245"/>
    </location>
</feature>
<comment type="subcellular location">
    <subcellularLocation>
        <location evidence="1 7">Cell membrane</location>
        <topology evidence="1 7">Multi-pass membrane protein</topology>
    </subcellularLocation>
</comment>
<dbReference type="PANTHER" id="PTHR30151:SF20">
    <property type="entry name" value="ABC TRANSPORTER PERMEASE PROTEIN HI_0355-RELATED"/>
    <property type="match status" value="1"/>
</dbReference>
<feature type="transmembrane region" description="Helical" evidence="7">
    <location>
        <begin position="20"/>
        <end position="39"/>
    </location>
</feature>
<dbReference type="STRING" id="1229727.Ga0080559_TMP1593"/>
<dbReference type="SUPFAM" id="SSF161098">
    <property type="entry name" value="MetI-like"/>
    <property type="match status" value="1"/>
</dbReference>
<keyword evidence="10" id="KW-1185">Reference proteome</keyword>
<sequence>MSDTPNSTGGRLLDKYAGPLVAHLLLIGLWQVVASLPSMPTYILPSPLETLATLGDEGNDWIANTAVTATEIVGGFVIAVIVGVAIALIFSWSRRTLEWGMPLLVTLNMIPKVALGPIIIVWMSYGISTNTVIAFTICFFPIVITTSRGLSEVEPEMLYLARSLRASKWQIFTKIQFPGALPYVFSGMKVAAVLAVAGAIVGEFIGSERGLGYLMLQVQINLDTATMFMCVLLISLIGMLLYGAVDLLERLTLGKGDS</sequence>
<dbReference type="PANTHER" id="PTHR30151">
    <property type="entry name" value="ALKANE SULFONATE ABC TRANSPORTER-RELATED, MEMBRANE SUBUNIT"/>
    <property type="match status" value="1"/>
</dbReference>
<reference evidence="9 10" key="1">
    <citation type="submission" date="2016-03" db="EMBL/GenBank/DDBJ databases">
        <title>Deep-sea bacteria in the southern Pacific.</title>
        <authorList>
            <person name="Tang K."/>
        </authorList>
    </citation>
    <scope>NUCLEOTIDE SEQUENCE [LARGE SCALE GENOMIC DNA]</scope>
    <source>
        <strain evidence="9 10">JLT2016</strain>
    </source>
</reference>